<dbReference type="GO" id="GO:0034755">
    <property type="term" value="P:iron ion transmembrane transport"/>
    <property type="evidence" value="ECO:0007669"/>
    <property type="project" value="TreeGrafter"/>
</dbReference>
<evidence type="ECO:0000313" key="9">
    <source>
        <dbReference type="Proteomes" id="UP000006844"/>
    </source>
</evidence>
<feature type="transmembrane region" description="Helical" evidence="7">
    <location>
        <begin position="12"/>
        <end position="29"/>
    </location>
</feature>
<dbReference type="GO" id="GO:0015086">
    <property type="term" value="F:cadmium ion transmembrane transporter activity"/>
    <property type="evidence" value="ECO:0007669"/>
    <property type="project" value="TreeGrafter"/>
</dbReference>
<dbReference type="PANTHER" id="PTHR11706:SF33">
    <property type="entry name" value="NATURAL RESISTANCE-ASSOCIATED MACROPHAGE PROTEIN 2"/>
    <property type="match status" value="1"/>
</dbReference>
<feature type="transmembrane region" description="Helical" evidence="7">
    <location>
        <begin position="49"/>
        <end position="68"/>
    </location>
</feature>
<evidence type="ECO:0000256" key="3">
    <source>
        <dbReference type="ARBA" id="ARBA00022692"/>
    </source>
</evidence>
<dbReference type="PANTHER" id="PTHR11706">
    <property type="entry name" value="SOLUTE CARRIER PROTEIN FAMILY 11 MEMBER"/>
    <property type="match status" value="1"/>
</dbReference>
<dbReference type="HOGENOM" id="CLU_020088_6_1_0"/>
<proteinExistence type="predicted"/>
<keyword evidence="6 7" id="KW-0472">Membrane</keyword>
<dbReference type="STRING" id="401053.AciPR4_2574"/>
<accession>E8V104</accession>
<comment type="subcellular location">
    <subcellularLocation>
        <location evidence="1">Membrane</location>
        <topology evidence="1">Multi-pass membrane protein</topology>
    </subcellularLocation>
</comment>
<feature type="transmembrane region" description="Helical" evidence="7">
    <location>
        <begin position="120"/>
        <end position="139"/>
    </location>
</feature>
<dbReference type="EMBL" id="CP002467">
    <property type="protein sequence ID" value="ADV83352.1"/>
    <property type="molecule type" value="Genomic_DNA"/>
</dbReference>
<dbReference type="eggNOG" id="COG1914">
    <property type="taxonomic scope" value="Bacteria"/>
</dbReference>
<keyword evidence="5 7" id="KW-1133">Transmembrane helix</keyword>
<organism evidence="8 9">
    <name type="scientific">Terriglobus saanensis (strain ATCC BAA-1853 / DSM 23119 / SP1PR4)</name>
    <dbReference type="NCBI Taxonomy" id="401053"/>
    <lineage>
        <taxon>Bacteria</taxon>
        <taxon>Pseudomonadati</taxon>
        <taxon>Acidobacteriota</taxon>
        <taxon>Terriglobia</taxon>
        <taxon>Terriglobales</taxon>
        <taxon>Acidobacteriaceae</taxon>
        <taxon>Terriglobus</taxon>
    </lineage>
</organism>
<dbReference type="NCBIfam" id="NF037982">
    <property type="entry name" value="Nramp_1"/>
    <property type="match status" value="1"/>
</dbReference>
<sequence length="422" mass="47066">MKQTFWKRWRITIMLVFAALGPGFITANVDNDAGGILTYSQAGAQYGYSLLWTMLPITLALIVVQEMCARMGAVTGKGLSDLIREEFGLRLTFIVMLLLIFVNFGNVMAEFSGIAGSLQLFHLTKYISVPVCAFLVWALVVKGDYKVVEKIFLFASVVYLAYIVAGVLGRPDWHEAMVQTIKLPPRSAWSDQEYLYMTIGVIGTTITPWMQFYLQSSIVEKGITVRQYKASRLDVIIGSVFTDVVAWFIVVVCAATLFTHGMRRIDQVADAAEAMRPIAGDYAFILFAAGLFNASLFAASILPLSTAYTVCEGMGFESGLDKTWKQAPFFYWFYTLLIVAGASVVLIPNFPLVRITILSQVLNGLLLPVIMYFMLRLINKRELMGDYINSIWFNVIAWATAIIVTALSLVLVWRGIVQALHH</sequence>
<evidence type="ECO:0000256" key="1">
    <source>
        <dbReference type="ARBA" id="ARBA00004141"/>
    </source>
</evidence>
<keyword evidence="3 7" id="KW-0812">Transmembrane</keyword>
<feature type="transmembrane region" description="Helical" evidence="7">
    <location>
        <begin position="391"/>
        <end position="413"/>
    </location>
</feature>
<dbReference type="AlphaFoldDB" id="E8V104"/>
<feature type="transmembrane region" description="Helical" evidence="7">
    <location>
        <begin position="194"/>
        <end position="214"/>
    </location>
</feature>
<evidence type="ECO:0000256" key="6">
    <source>
        <dbReference type="ARBA" id="ARBA00023136"/>
    </source>
</evidence>
<feature type="transmembrane region" description="Helical" evidence="7">
    <location>
        <begin position="89"/>
        <end position="108"/>
    </location>
</feature>
<dbReference type="Proteomes" id="UP000006844">
    <property type="component" value="Chromosome"/>
</dbReference>
<gene>
    <name evidence="8" type="ordered locus">AciPR4_2574</name>
</gene>
<keyword evidence="9" id="KW-1185">Reference proteome</keyword>
<keyword evidence="4" id="KW-0769">Symport</keyword>
<protein>
    <submittedName>
        <fullName evidence="8">Natural resistance-associated macrophage protein</fullName>
    </submittedName>
</protein>
<keyword evidence="2" id="KW-0813">Transport</keyword>
<evidence type="ECO:0000256" key="5">
    <source>
        <dbReference type="ARBA" id="ARBA00022989"/>
    </source>
</evidence>
<dbReference type="KEGG" id="tsa:AciPR4_2574"/>
<feature type="transmembrane region" description="Helical" evidence="7">
    <location>
        <begin position="282"/>
        <end position="308"/>
    </location>
</feature>
<dbReference type="GO" id="GO:0005384">
    <property type="term" value="F:manganese ion transmembrane transporter activity"/>
    <property type="evidence" value="ECO:0007669"/>
    <property type="project" value="TreeGrafter"/>
</dbReference>
<reference evidence="8 9" key="1">
    <citation type="journal article" date="2012" name="Stand. Genomic Sci.">
        <title>Complete genome sequence of Terriglobus saanensis type strain SP1PR4(T), an Acidobacteria from tundra soil.</title>
        <authorList>
            <person name="Rawat S.R."/>
            <person name="Mannisto M.K."/>
            <person name="Starovoytov V."/>
            <person name="Goodwin L."/>
            <person name="Nolan M."/>
            <person name="Hauser L."/>
            <person name="Land M."/>
            <person name="Davenport K.W."/>
            <person name="Woyke T."/>
            <person name="Haggblom M.M."/>
        </authorList>
    </citation>
    <scope>NUCLEOTIDE SEQUENCE</scope>
    <source>
        <strain evidence="9">ATCC BAA-1853 / DSM 23119 / SP1PR4</strain>
    </source>
</reference>
<dbReference type="GO" id="GO:0015293">
    <property type="term" value="F:symporter activity"/>
    <property type="evidence" value="ECO:0007669"/>
    <property type="project" value="UniProtKB-KW"/>
</dbReference>
<feature type="transmembrane region" description="Helical" evidence="7">
    <location>
        <begin position="151"/>
        <end position="169"/>
    </location>
</feature>
<feature type="transmembrane region" description="Helical" evidence="7">
    <location>
        <begin position="329"/>
        <end position="351"/>
    </location>
</feature>
<evidence type="ECO:0000256" key="2">
    <source>
        <dbReference type="ARBA" id="ARBA00022448"/>
    </source>
</evidence>
<feature type="transmembrane region" description="Helical" evidence="7">
    <location>
        <begin position="235"/>
        <end position="262"/>
    </location>
</feature>
<dbReference type="Pfam" id="PF01566">
    <property type="entry name" value="Nramp"/>
    <property type="match status" value="1"/>
</dbReference>
<evidence type="ECO:0000256" key="4">
    <source>
        <dbReference type="ARBA" id="ARBA00022847"/>
    </source>
</evidence>
<feature type="transmembrane region" description="Helical" evidence="7">
    <location>
        <begin position="357"/>
        <end position="379"/>
    </location>
</feature>
<evidence type="ECO:0000313" key="8">
    <source>
        <dbReference type="EMBL" id="ADV83352.1"/>
    </source>
</evidence>
<dbReference type="GO" id="GO:0005886">
    <property type="term" value="C:plasma membrane"/>
    <property type="evidence" value="ECO:0007669"/>
    <property type="project" value="TreeGrafter"/>
</dbReference>
<dbReference type="InterPro" id="IPR001046">
    <property type="entry name" value="NRAMP_fam"/>
</dbReference>
<name>E8V104_TERSS</name>
<evidence type="ECO:0000256" key="7">
    <source>
        <dbReference type="SAM" id="Phobius"/>
    </source>
</evidence>